<evidence type="ECO:0000256" key="3">
    <source>
        <dbReference type="ARBA" id="ARBA00023274"/>
    </source>
</evidence>
<evidence type="ECO:0000256" key="1">
    <source>
        <dbReference type="ARBA" id="ARBA00006640"/>
    </source>
</evidence>
<evidence type="ECO:0000256" key="2">
    <source>
        <dbReference type="ARBA" id="ARBA00022980"/>
    </source>
</evidence>
<dbReference type="GO" id="GO:0003735">
    <property type="term" value="F:structural constituent of ribosome"/>
    <property type="evidence" value="ECO:0007669"/>
    <property type="project" value="InterPro"/>
</dbReference>
<comment type="caution">
    <text evidence="4">The sequence shown here is derived from an EMBL/GenBank/DDBJ whole genome shotgun (WGS) entry which is preliminary data.</text>
</comment>
<keyword evidence="2 4" id="KW-0689">Ribosomal protein</keyword>
<protein>
    <submittedName>
        <fullName evidence="4">30S ribosomal protein S21</fullName>
    </submittedName>
</protein>
<dbReference type="GO" id="GO:0006412">
    <property type="term" value="P:translation"/>
    <property type="evidence" value="ECO:0007669"/>
    <property type="project" value="InterPro"/>
</dbReference>
<dbReference type="InterPro" id="IPR038380">
    <property type="entry name" value="Ribosomal_bS21_sf"/>
</dbReference>
<accession>A0A645HQ30</accession>
<dbReference type="Gene3D" id="1.20.5.1150">
    <property type="entry name" value="Ribosomal protein S8"/>
    <property type="match status" value="1"/>
</dbReference>
<sequence length="72" mass="8785">MPIIVKKKKGESKDDIIGKFRRLCLEEDITEEVKKRTAYVKPSEKRYAKKKIIVWRDKCRRRAKNSRRHDQR</sequence>
<evidence type="ECO:0000313" key="4">
    <source>
        <dbReference type="EMBL" id="MPN40666.1"/>
    </source>
</evidence>
<dbReference type="InterPro" id="IPR001911">
    <property type="entry name" value="Ribosomal_bS21"/>
</dbReference>
<dbReference type="GO" id="GO:0005840">
    <property type="term" value="C:ribosome"/>
    <property type="evidence" value="ECO:0007669"/>
    <property type="project" value="UniProtKB-KW"/>
</dbReference>
<dbReference type="AlphaFoldDB" id="A0A645HQ30"/>
<organism evidence="4">
    <name type="scientific">bioreactor metagenome</name>
    <dbReference type="NCBI Taxonomy" id="1076179"/>
    <lineage>
        <taxon>unclassified sequences</taxon>
        <taxon>metagenomes</taxon>
        <taxon>ecological metagenomes</taxon>
    </lineage>
</organism>
<proteinExistence type="inferred from homology"/>
<comment type="similarity">
    <text evidence="1">Belongs to the bacterial ribosomal protein bS21 family.</text>
</comment>
<dbReference type="GO" id="GO:1990904">
    <property type="term" value="C:ribonucleoprotein complex"/>
    <property type="evidence" value="ECO:0007669"/>
    <property type="project" value="UniProtKB-KW"/>
</dbReference>
<dbReference type="Pfam" id="PF01165">
    <property type="entry name" value="Ribosomal_S21"/>
    <property type="match status" value="1"/>
</dbReference>
<name>A0A645HQ30_9ZZZZ</name>
<keyword evidence="3" id="KW-0687">Ribonucleoprotein</keyword>
<dbReference type="EMBL" id="VSSQ01097230">
    <property type="protein sequence ID" value="MPN40666.1"/>
    <property type="molecule type" value="Genomic_DNA"/>
</dbReference>
<gene>
    <name evidence="4" type="primary">rpsU_45</name>
    <name evidence="4" type="ORF">SDC9_188204</name>
</gene>
<reference evidence="4" key="1">
    <citation type="submission" date="2019-08" db="EMBL/GenBank/DDBJ databases">
        <authorList>
            <person name="Kucharzyk K."/>
            <person name="Murdoch R.W."/>
            <person name="Higgins S."/>
            <person name="Loffler F."/>
        </authorList>
    </citation>
    <scope>NUCLEOTIDE SEQUENCE</scope>
</reference>